<dbReference type="SUPFAM" id="SSF46689">
    <property type="entry name" value="Homeodomain-like"/>
    <property type="match status" value="1"/>
</dbReference>
<dbReference type="Gene3D" id="1.10.10.60">
    <property type="entry name" value="Homeodomain-like"/>
    <property type="match status" value="1"/>
</dbReference>
<dbReference type="PROSITE" id="PS01081">
    <property type="entry name" value="HTH_TETR_1"/>
    <property type="match status" value="1"/>
</dbReference>
<dbReference type="PANTHER" id="PTHR30055:SF238">
    <property type="entry name" value="MYCOFACTOCIN BIOSYNTHESIS TRANSCRIPTIONAL REGULATOR MFTR-RELATED"/>
    <property type="match status" value="1"/>
</dbReference>
<dbReference type="Gene3D" id="1.10.357.10">
    <property type="entry name" value="Tetracycline Repressor, domain 2"/>
    <property type="match status" value="1"/>
</dbReference>
<dbReference type="AlphaFoldDB" id="A0A0A6UBB9"/>
<dbReference type="GO" id="GO:0003700">
    <property type="term" value="F:DNA-binding transcription factor activity"/>
    <property type="evidence" value="ECO:0007669"/>
    <property type="project" value="TreeGrafter"/>
</dbReference>
<evidence type="ECO:0000256" key="4">
    <source>
        <dbReference type="PROSITE-ProRule" id="PRU00335"/>
    </source>
</evidence>
<evidence type="ECO:0000256" key="2">
    <source>
        <dbReference type="ARBA" id="ARBA00023125"/>
    </source>
</evidence>
<evidence type="ECO:0000256" key="1">
    <source>
        <dbReference type="ARBA" id="ARBA00023015"/>
    </source>
</evidence>
<evidence type="ECO:0000313" key="7">
    <source>
        <dbReference type="Proteomes" id="UP000054537"/>
    </source>
</evidence>
<dbReference type="Pfam" id="PF17754">
    <property type="entry name" value="TetR_C_14"/>
    <property type="match status" value="1"/>
</dbReference>
<dbReference type="STRING" id="1869.MB27_38325"/>
<keyword evidence="3" id="KW-0804">Transcription</keyword>
<evidence type="ECO:0000259" key="5">
    <source>
        <dbReference type="PROSITE" id="PS50977"/>
    </source>
</evidence>
<organism evidence="6 7">
    <name type="scientific">Actinoplanes utahensis</name>
    <dbReference type="NCBI Taxonomy" id="1869"/>
    <lineage>
        <taxon>Bacteria</taxon>
        <taxon>Bacillati</taxon>
        <taxon>Actinomycetota</taxon>
        <taxon>Actinomycetes</taxon>
        <taxon>Micromonosporales</taxon>
        <taxon>Micromonosporaceae</taxon>
        <taxon>Actinoplanes</taxon>
    </lineage>
</organism>
<name>A0A0A6UBB9_ACTUT</name>
<dbReference type="InterPro" id="IPR023772">
    <property type="entry name" value="DNA-bd_HTH_TetR-type_CS"/>
</dbReference>
<feature type="DNA-binding region" description="H-T-H motif" evidence="4">
    <location>
        <begin position="38"/>
        <end position="57"/>
    </location>
</feature>
<dbReference type="InterPro" id="IPR050109">
    <property type="entry name" value="HTH-type_TetR-like_transc_reg"/>
</dbReference>
<comment type="caution">
    <text evidence="6">The sequence shown here is derived from an EMBL/GenBank/DDBJ whole genome shotgun (WGS) entry which is preliminary data.</text>
</comment>
<dbReference type="PANTHER" id="PTHR30055">
    <property type="entry name" value="HTH-TYPE TRANSCRIPTIONAL REGULATOR RUTR"/>
    <property type="match status" value="1"/>
</dbReference>
<accession>A0A0A6UBB9</accession>
<gene>
    <name evidence="6" type="ORF">MB27_38325</name>
</gene>
<dbReference type="Pfam" id="PF00440">
    <property type="entry name" value="TetR_N"/>
    <property type="match status" value="1"/>
</dbReference>
<evidence type="ECO:0000313" key="6">
    <source>
        <dbReference type="EMBL" id="KHD72348.1"/>
    </source>
</evidence>
<protein>
    <submittedName>
        <fullName evidence="6">TetR family transcriptional regulator</fullName>
    </submittedName>
</protein>
<dbReference type="eggNOG" id="COG1309">
    <property type="taxonomic scope" value="Bacteria"/>
</dbReference>
<keyword evidence="1" id="KW-0805">Transcription regulation</keyword>
<dbReference type="GO" id="GO:0000976">
    <property type="term" value="F:transcription cis-regulatory region binding"/>
    <property type="evidence" value="ECO:0007669"/>
    <property type="project" value="TreeGrafter"/>
</dbReference>
<dbReference type="PROSITE" id="PS50977">
    <property type="entry name" value="HTH_TETR_2"/>
    <property type="match status" value="1"/>
</dbReference>
<sequence>MSAATEQGLRERKKAATRQALHEAALRLALELGPDRVTVEAIADEAGVSRRTFSNYFANKEEALFYGDLRRMGLLAGQIRARPASESPWAALIAAAAGYYGELGDLDPQWITQTRLVRRHPSLAAAQAQTFAAMEREISAEVAVRLQEPDPLGVRAKLLAATFLAVLRVSLNVWLEHPAETTFWELARDSLAEAGRGFEHLT</sequence>
<dbReference type="RefSeq" id="WP_043533017.1">
    <property type="nucleotide sequence ID" value="NZ_BAABKU010000003.1"/>
</dbReference>
<dbReference type="InterPro" id="IPR009057">
    <property type="entry name" value="Homeodomain-like_sf"/>
</dbReference>
<dbReference type="InterPro" id="IPR001647">
    <property type="entry name" value="HTH_TetR"/>
</dbReference>
<feature type="domain" description="HTH tetR-type" evidence="5">
    <location>
        <begin position="15"/>
        <end position="75"/>
    </location>
</feature>
<keyword evidence="7" id="KW-1185">Reference proteome</keyword>
<proteinExistence type="predicted"/>
<reference evidence="6 7" key="1">
    <citation type="submission" date="2014-10" db="EMBL/GenBank/DDBJ databases">
        <title>Draft genome sequence of Actinoplanes utahensis NRRL 12052.</title>
        <authorList>
            <person name="Velasco-Bucheli B."/>
            <person name="del Cerro C."/>
            <person name="Hormigo D."/>
            <person name="Garcia J.L."/>
            <person name="Acebal C."/>
            <person name="Arroyo M."/>
            <person name="de la Mata I."/>
        </authorList>
    </citation>
    <scope>NUCLEOTIDE SEQUENCE [LARGE SCALE GENOMIC DNA]</scope>
    <source>
        <strain evidence="6 7">NRRL 12052</strain>
    </source>
</reference>
<dbReference type="InterPro" id="IPR041347">
    <property type="entry name" value="MftR_C"/>
</dbReference>
<dbReference type="EMBL" id="JRTT01000137">
    <property type="protein sequence ID" value="KHD72348.1"/>
    <property type="molecule type" value="Genomic_DNA"/>
</dbReference>
<keyword evidence="2 4" id="KW-0238">DNA-binding</keyword>
<dbReference type="Proteomes" id="UP000054537">
    <property type="component" value="Unassembled WGS sequence"/>
</dbReference>
<evidence type="ECO:0000256" key="3">
    <source>
        <dbReference type="ARBA" id="ARBA00023163"/>
    </source>
</evidence>
<dbReference type="OrthoDB" id="8688418at2"/>